<dbReference type="InterPro" id="IPR006315">
    <property type="entry name" value="OM_autotransptr_brl_dom"/>
</dbReference>
<name>A0ABV7UAW1_9HYPH</name>
<evidence type="ECO:0000259" key="1">
    <source>
        <dbReference type="PROSITE" id="PS51208"/>
    </source>
</evidence>
<proteinExistence type="predicted"/>
<dbReference type="Proteomes" id="UP001595704">
    <property type="component" value="Unassembled WGS sequence"/>
</dbReference>
<reference evidence="3" key="1">
    <citation type="journal article" date="2019" name="Int. J. Syst. Evol. Microbiol.">
        <title>The Global Catalogue of Microorganisms (GCM) 10K type strain sequencing project: providing services to taxonomists for standard genome sequencing and annotation.</title>
        <authorList>
            <consortium name="The Broad Institute Genomics Platform"/>
            <consortium name="The Broad Institute Genome Sequencing Center for Infectious Disease"/>
            <person name="Wu L."/>
            <person name="Ma J."/>
        </authorList>
    </citation>
    <scope>NUCLEOTIDE SEQUENCE [LARGE SCALE GENOMIC DNA]</scope>
    <source>
        <strain evidence="3">KCTC 42282</strain>
    </source>
</reference>
<protein>
    <submittedName>
        <fullName evidence="2">Autotransporter domain-containing protein</fullName>
    </submittedName>
</protein>
<dbReference type="PROSITE" id="PS51208">
    <property type="entry name" value="AUTOTRANSPORTER"/>
    <property type="match status" value="1"/>
</dbReference>
<evidence type="ECO:0000313" key="2">
    <source>
        <dbReference type="EMBL" id="MFC3635790.1"/>
    </source>
</evidence>
<dbReference type="RefSeq" id="WP_191320962.1">
    <property type="nucleotide sequence ID" value="NZ_BNCG01000032.1"/>
</dbReference>
<dbReference type="InterPro" id="IPR005546">
    <property type="entry name" value="Autotransporte_beta"/>
</dbReference>
<dbReference type="InterPro" id="IPR036709">
    <property type="entry name" value="Autotransporte_beta_dom_sf"/>
</dbReference>
<feature type="domain" description="Autotransporter" evidence="1">
    <location>
        <begin position="1067"/>
        <end position="1346"/>
    </location>
</feature>
<dbReference type="Pfam" id="PF03797">
    <property type="entry name" value="Autotransporter"/>
    <property type="match status" value="1"/>
</dbReference>
<evidence type="ECO:0000313" key="3">
    <source>
        <dbReference type="Proteomes" id="UP001595704"/>
    </source>
</evidence>
<dbReference type="InterPro" id="IPR012332">
    <property type="entry name" value="Autotransporter_pectin_lyase_C"/>
</dbReference>
<dbReference type="EMBL" id="JBHRYC010000001">
    <property type="protein sequence ID" value="MFC3635790.1"/>
    <property type="molecule type" value="Genomic_DNA"/>
</dbReference>
<organism evidence="2 3">
    <name type="scientific">Camelimonas fluminis</name>
    <dbReference type="NCBI Taxonomy" id="1576911"/>
    <lineage>
        <taxon>Bacteria</taxon>
        <taxon>Pseudomonadati</taxon>
        <taxon>Pseudomonadota</taxon>
        <taxon>Alphaproteobacteria</taxon>
        <taxon>Hyphomicrobiales</taxon>
        <taxon>Chelatococcaceae</taxon>
        <taxon>Camelimonas</taxon>
    </lineage>
</organism>
<dbReference type="SUPFAM" id="SSF103515">
    <property type="entry name" value="Autotransporter"/>
    <property type="match status" value="1"/>
</dbReference>
<comment type="caution">
    <text evidence="2">The sequence shown here is derived from an EMBL/GenBank/DDBJ whole genome shotgun (WGS) entry which is preliminary data.</text>
</comment>
<accession>A0ABV7UAW1</accession>
<gene>
    <name evidence="2" type="ORF">ACFONL_00040</name>
</gene>
<sequence>MKNPHELFEKIPPINHPFSGQETSSFYQNESPVMSFATFIFCSLQDVFSMTMQIGAPVRSHQQTLSKHGATLLLSTAIIALASSGAFAQSPPQLIPPISLNGINGGLYDGFAISTGPGTHAVNVFNPGADLTLSNGQIATNSLASTSQRSYGLLAHTGGSIFANGIAVNTTGDRGHAVQAGSRGTGSATSIYDGSTAGAITVRSGTISTDGQYAVGLHAVDAGRINLDSSTVNTAGLQSPGAHAESNSTINVANSSITTGEAQSAGVLANNDRKSIDPTATGGVVDLTNTTVTTRGYGSHGVEATDGATVHVAGGAIFTEAMDSIGLLAHAGATVFSNTNVTTAMDGAHAVQAGLNSANQEALAYNSDTAAHIALTGGILTTSGQNASAITATDGGSVAAANVAAHTSGLLAHGVHARSNSSIIIDTSDVSTTGSSAAGLRASNERLPYQDAVEGGVIDARSVSVTTSGTSAHGIEATDGARVGFASGSIRTSGVNAHGVNANNATIGIDTDIETTGASAAGIYAHKSLIDVTGSVTTNGSFASGLVAIDSRVVSNADIQTNGMISSGVSAAGTTTVALNAGSVTTTGNSSFGVMASETAVINASVPIHTSGENAHGAFITTAGQLNLNGGSITATGASAAGAYIEGAALVANHASITSAQDAAVRMTDNATVVLNNTRVAGQTATIAAGFTSPNKTAHITVGAGSVLTSADNILLYVDRSNAAGGATGVVNMNLQNGSVSHGDIIDDGARTTGYTDVDIGETAIWKGQAYGVRNLRSAAPGSDITLSQGTEILGDIETNRTKLRFDSAGGTVGGSINLANGTVSSGGSIATPIVVGGNLNVDETSVMGGNWDIAGALNARGTITPGNSIGVVNVAGNLNLAPTATYNVEINAAGESDRINVAGVAYLAGQVAVSTYPAVNDYRVDTPYTIVTAGGGFAGTRFDGASWVDTTSYIFLDPQLSYDPNNVYLTIKRTDVKMEDVAQTPNQAATGSAIDQQMGLSPLFMKVATLTDVNDVRNAFNALSGEAHASVTGALVEESRHVREAVNTRLRQAAGSATAGLSNNTRTIQGLTFWGQGFGGWGNSKGQGYSISSASRSTAGFFIGVDTPVFDTWRIGAAAGYSRSSIDVKSRQSAATVDSYHVALYGGANFGNLGLRLGASYTWNDIDLNRSITFPGFTDATSASYNAAVAQVFGEMSYTITSGATTIEPYLGLAWVNVHTDRFTERGGYAGLTGKSADMNTFFTTVGARFSHTYKLDNGNELIARAGVGYRHAFGDVDPRSVMLFQSSNTPFSVAGAPIARSSVILEAGLDMKIAPNLAIGVSYQGQLGQKVQDHAIKANVTVNF</sequence>
<dbReference type="SMART" id="SM00869">
    <property type="entry name" value="Autotransporter"/>
    <property type="match status" value="1"/>
</dbReference>
<dbReference type="Gene3D" id="2.160.20.20">
    <property type="match status" value="2"/>
</dbReference>
<dbReference type="Gene3D" id="2.40.128.130">
    <property type="entry name" value="Autotransporter beta-domain"/>
    <property type="match status" value="1"/>
</dbReference>
<keyword evidence="3" id="KW-1185">Reference proteome</keyword>
<dbReference type="NCBIfam" id="TIGR01414">
    <property type="entry name" value="autotrans_barl"/>
    <property type="match status" value="1"/>
</dbReference>